<reference evidence="2 3" key="1">
    <citation type="submission" date="2008-03" db="EMBL/GenBank/DDBJ databases">
        <title>The Genome Sequence of Verticillium dahliae VdLs.17.</title>
        <authorList>
            <consortium name="The Broad Institute Genome Sequencing Platform"/>
            <person name="Ma L.-J.J."/>
            <person name="Klosterman S.J."/>
            <person name="Subbarao K."/>
            <person name="Dobinson K."/>
            <person name="Veronese P."/>
            <person name="Kang S."/>
            <person name="Gold S.E."/>
            <person name="Young S."/>
            <person name="Jaffe D."/>
            <person name="Gnerre S."/>
            <person name="Berlin A."/>
            <person name="Heiman D."/>
            <person name="Hepburn T."/>
            <person name="Sykes S."/>
            <person name="Alvarado L."/>
            <person name="Kodira C.D."/>
            <person name="Lander E."/>
            <person name="Galagan J."/>
            <person name="Nusbaum C."/>
            <person name="Birren B."/>
        </authorList>
    </citation>
    <scope>NUCLEOTIDE SEQUENCE [LARGE SCALE GENOMIC DNA]</scope>
    <source>
        <strain evidence="3">VdLs.17 / ATCC MYA-4575 / FGSC 10137</strain>
    </source>
</reference>
<dbReference type="KEGG" id="vda:VDAG_01202"/>
<gene>
    <name evidence="2" type="ORF">VDAG_01202</name>
</gene>
<evidence type="ECO:0000313" key="2">
    <source>
        <dbReference type="EMBL" id="EGY17520.1"/>
    </source>
</evidence>
<dbReference type="OrthoDB" id="4589291at2759"/>
<evidence type="ECO:0000313" key="3">
    <source>
        <dbReference type="Proteomes" id="UP000001611"/>
    </source>
</evidence>
<sequence length="249" mass="28184">MDFLRELAPFRLAKRQPEAASPPPYEAHLPTADEASESKQSSSSRAIRRYIPLNPALDAARPGTLQMRIHPANQLVPEHQKRPGQQSWVAFLRIDTPDLPRLMREGFHWSSANVDRGGSYMSVTYNDFPDRVVEAFPGHGNKLCVRMFNLSSRCVGGGGKENDVSWAGSLGIWGKQLADVSPFRLPDVQPENIWSAQAWDSQSRYVYNFRWDDPEATFNCIYDDLPLAGWWPWPKPEVSASIKEETMPN</sequence>
<proteinExistence type="predicted"/>
<dbReference type="Proteomes" id="UP000001611">
    <property type="component" value="Chromosome 1"/>
</dbReference>
<protein>
    <submittedName>
        <fullName evidence="2">Uncharacterized protein</fullName>
    </submittedName>
</protein>
<accession>G2WTS9</accession>
<dbReference type="eggNOG" id="ENOG502R0P1">
    <property type="taxonomic scope" value="Eukaryota"/>
</dbReference>
<evidence type="ECO:0000256" key="1">
    <source>
        <dbReference type="SAM" id="MobiDB-lite"/>
    </source>
</evidence>
<dbReference type="RefSeq" id="XP_009648383.1">
    <property type="nucleotide sequence ID" value="XM_009650088.1"/>
</dbReference>
<dbReference type="HOGENOM" id="CLU_073921_0_0_1"/>
<keyword evidence="3" id="KW-1185">Reference proteome</keyword>
<dbReference type="EMBL" id="DS572696">
    <property type="protein sequence ID" value="EGY17520.1"/>
    <property type="molecule type" value="Genomic_DNA"/>
</dbReference>
<organism evidence="2 3">
    <name type="scientific">Verticillium dahliae (strain VdLs.17 / ATCC MYA-4575 / FGSC 10137)</name>
    <name type="common">Verticillium wilt</name>
    <dbReference type="NCBI Taxonomy" id="498257"/>
    <lineage>
        <taxon>Eukaryota</taxon>
        <taxon>Fungi</taxon>
        <taxon>Dikarya</taxon>
        <taxon>Ascomycota</taxon>
        <taxon>Pezizomycotina</taxon>
        <taxon>Sordariomycetes</taxon>
        <taxon>Hypocreomycetidae</taxon>
        <taxon>Glomerellales</taxon>
        <taxon>Plectosphaerellaceae</taxon>
        <taxon>Verticillium</taxon>
    </lineage>
</organism>
<dbReference type="InParanoid" id="G2WTS9"/>
<dbReference type="AlphaFoldDB" id="G2WTS9"/>
<name>G2WTS9_VERDV</name>
<feature type="region of interest" description="Disordered" evidence="1">
    <location>
        <begin position="1"/>
        <end position="47"/>
    </location>
</feature>
<dbReference type="GeneID" id="20702665"/>